<dbReference type="AlphaFoldDB" id="W0V7I0"/>
<comment type="subcellular location">
    <subcellularLocation>
        <location evidence="1">Cell membrane</location>
        <topology evidence="1">Multi-pass membrane protein</topology>
    </subcellularLocation>
</comment>
<dbReference type="EMBL" id="HG322949">
    <property type="protein sequence ID" value="CDG83227.1"/>
    <property type="molecule type" value="Genomic_DNA"/>
</dbReference>
<dbReference type="InterPro" id="IPR035919">
    <property type="entry name" value="EAL_sf"/>
</dbReference>
<feature type="transmembrane region" description="Helical" evidence="10">
    <location>
        <begin position="154"/>
        <end position="174"/>
    </location>
</feature>
<evidence type="ECO:0000256" key="6">
    <source>
        <dbReference type="ARBA" id="ARBA00022801"/>
    </source>
</evidence>
<evidence type="ECO:0000256" key="1">
    <source>
        <dbReference type="ARBA" id="ARBA00004651"/>
    </source>
</evidence>
<evidence type="ECO:0000256" key="7">
    <source>
        <dbReference type="ARBA" id="ARBA00022989"/>
    </source>
</evidence>
<dbReference type="EC" id="3.1.4.52" evidence="2"/>
<dbReference type="Pfam" id="PF00563">
    <property type="entry name" value="EAL"/>
    <property type="match status" value="1"/>
</dbReference>
<dbReference type="eggNOG" id="COG4943">
    <property type="taxonomic scope" value="Bacteria"/>
</dbReference>
<evidence type="ECO:0000256" key="3">
    <source>
        <dbReference type="ARBA" id="ARBA00022475"/>
    </source>
</evidence>
<evidence type="ECO:0000256" key="4">
    <source>
        <dbReference type="ARBA" id="ARBA00022636"/>
    </source>
</evidence>
<dbReference type="Pfam" id="PF12792">
    <property type="entry name" value="CSS-motif"/>
    <property type="match status" value="1"/>
</dbReference>
<keyword evidence="3" id="KW-1003">Cell membrane</keyword>
<gene>
    <name evidence="12" type="ORF">GJA_2596</name>
</gene>
<keyword evidence="7 10" id="KW-1133">Transmembrane helix</keyword>
<dbReference type="PROSITE" id="PS50883">
    <property type="entry name" value="EAL"/>
    <property type="match status" value="1"/>
</dbReference>
<evidence type="ECO:0000256" key="2">
    <source>
        <dbReference type="ARBA" id="ARBA00012282"/>
    </source>
</evidence>
<dbReference type="GO" id="GO:0005886">
    <property type="term" value="C:plasma membrane"/>
    <property type="evidence" value="ECO:0007669"/>
    <property type="project" value="UniProtKB-SubCell"/>
</dbReference>
<dbReference type="InterPro" id="IPR024744">
    <property type="entry name" value="CSS-motif_dom"/>
</dbReference>
<evidence type="ECO:0000256" key="10">
    <source>
        <dbReference type="SAM" id="Phobius"/>
    </source>
</evidence>
<name>W0V7I0_9BURK</name>
<dbReference type="InterPro" id="IPR001633">
    <property type="entry name" value="EAL_dom"/>
</dbReference>
<dbReference type="KEGG" id="jag:GJA_2596"/>
<dbReference type="Gene3D" id="3.20.20.450">
    <property type="entry name" value="EAL domain"/>
    <property type="match status" value="1"/>
</dbReference>
<evidence type="ECO:0000313" key="12">
    <source>
        <dbReference type="EMBL" id="CDG83227.1"/>
    </source>
</evidence>
<evidence type="ECO:0000259" key="11">
    <source>
        <dbReference type="PROSITE" id="PS50883"/>
    </source>
</evidence>
<protein>
    <recommendedName>
        <fullName evidence="2">cyclic-guanylate-specific phosphodiesterase</fullName>
        <ecNumber evidence="2">3.1.4.52</ecNumber>
    </recommendedName>
</protein>
<keyword evidence="5 10" id="KW-0812">Transmembrane</keyword>
<evidence type="ECO:0000313" key="13">
    <source>
        <dbReference type="Proteomes" id="UP000027604"/>
    </source>
</evidence>
<dbReference type="PANTHER" id="PTHR33121:SF79">
    <property type="entry name" value="CYCLIC DI-GMP PHOSPHODIESTERASE PDED-RELATED"/>
    <property type="match status" value="1"/>
</dbReference>
<evidence type="ECO:0000256" key="9">
    <source>
        <dbReference type="ARBA" id="ARBA00034290"/>
    </source>
</evidence>
<accession>W0V7I0</accession>
<proteinExistence type="predicted"/>
<dbReference type="InterPro" id="IPR050706">
    <property type="entry name" value="Cyclic-di-GMP_PDE-like"/>
</dbReference>
<dbReference type="PATRIC" id="fig|1349767.4.peg.4326"/>
<organism evidence="12 13">
    <name type="scientific">Janthinobacterium agaricidamnosum NBRC 102515 = DSM 9628</name>
    <dbReference type="NCBI Taxonomy" id="1349767"/>
    <lineage>
        <taxon>Bacteria</taxon>
        <taxon>Pseudomonadati</taxon>
        <taxon>Pseudomonadota</taxon>
        <taxon>Betaproteobacteria</taxon>
        <taxon>Burkholderiales</taxon>
        <taxon>Oxalobacteraceae</taxon>
        <taxon>Janthinobacterium</taxon>
    </lineage>
</organism>
<dbReference type="Proteomes" id="UP000027604">
    <property type="component" value="Chromosome I"/>
</dbReference>
<dbReference type="SMART" id="SM00052">
    <property type="entry name" value="EAL"/>
    <property type="match status" value="1"/>
</dbReference>
<dbReference type="HOGENOM" id="CLU_000445_131_1_4"/>
<keyword evidence="13" id="KW-1185">Reference proteome</keyword>
<dbReference type="PANTHER" id="PTHR33121">
    <property type="entry name" value="CYCLIC DI-GMP PHOSPHODIESTERASE PDEF"/>
    <property type="match status" value="1"/>
</dbReference>
<dbReference type="CDD" id="cd01948">
    <property type="entry name" value="EAL"/>
    <property type="match status" value="1"/>
</dbReference>
<reference evidence="12 13" key="1">
    <citation type="journal article" date="2015" name="Genome Announc.">
        <title>Genome Sequence of Mushroom Soft-Rot Pathogen Janthinobacterium agaricidamnosum.</title>
        <authorList>
            <person name="Graupner K."/>
            <person name="Lackner G."/>
            <person name="Hertweck C."/>
        </authorList>
    </citation>
    <scope>NUCLEOTIDE SEQUENCE [LARGE SCALE GENOMIC DNA]</scope>
    <source>
        <strain evidence="13">NBRC 102515 / DSM 9628</strain>
    </source>
</reference>
<comment type="catalytic activity">
    <reaction evidence="9">
        <text>3',3'-c-di-GMP + H2O = 5'-phosphoguanylyl(3'-&gt;5')guanosine + H(+)</text>
        <dbReference type="Rhea" id="RHEA:24902"/>
        <dbReference type="ChEBI" id="CHEBI:15377"/>
        <dbReference type="ChEBI" id="CHEBI:15378"/>
        <dbReference type="ChEBI" id="CHEBI:58754"/>
        <dbReference type="ChEBI" id="CHEBI:58805"/>
        <dbReference type="EC" id="3.1.4.52"/>
    </reaction>
</comment>
<keyword evidence="8 10" id="KW-0472">Membrane</keyword>
<sequence>MRVTTVTTRSVEDIGYFENGLLKCTSSGIEAERISLTPADFMLANGIGVSLHMAPHVSDGKTMVGLFYRSHKALIDPVRFADVILDQDIELAVALDDGRVLGTMHDPDPALVKRLLAGGDSPDSLHALRRDAGLSALAIEPRSKIAARLRSEHIMLLPLGALMAAFLVGVVVWLSRRRLSPLAELQIAVEQREFVVHYQPIVALKTGVCIGAEALVRWRRPDGAMVRPDLFIPLAEDSGLILPITDQVVAAVIHELKDMLLADRNVHIAVNLCASDIESGRILPVLQRELAGTGIETQQIWLEATERGFLRADAARATLQRARDLGHAVAIDDFGTGYSSLSNLQSLPLDALKIDKSFVDTVGTDAATSSVTPHIIDIAKTLGLQIVAEGIETQAQADYLLARGVEFGQGWLYAKALPADQFLLFYQNNSQS</sequence>
<keyword evidence="4" id="KW-0973">c-di-GMP</keyword>
<evidence type="ECO:0000256" key="5">
    <source>
        <dbReference type="ARBA" id="ARBA00022692"/>
    </source>
</evidence>
<dbReference type="GO" id="GO:0071111">
    <property type="term" value="F:cyclic-guanylate-specific phosphodiesterase activity"/>
    <property type="evidence" value="ECO:0007669"/>
    <property type="project" value="UniProtKB-EC"/>
</dbReference>
<feature type="domain" description="EAL" evidence="11">
    <location>
        <begin position="178"/>
        <end position="430"/>
    </location>
</feature>
<dbReference type="STRING" id="1349767.GJA_2596"/>
<evidence type="ECO:0000256" key="8">
    <source>
        <dbReference type="ARBA" id="ARBA00023136"/>
    </source>
</evidence>
<dbReference type="SUPFAM" id="SSF141868">
    <property type="entry name" value="EAL domain-like"/>
    <property type="match status" value="1"/>
</dbReference>
<keyword evidence="6" id="KW-0378">Hydrolase</keyword>